<dbReference type="Gene3D" id="3.30.450.20">
    <property type="entry name" value="PAS domain"/>
    <property type="match status" value="1"/>
</dbReference>
<evidence type="ECO:0000313" key="7">
    <source>
        <dbReference type="EMBL" id="GAA0440057.1"/>
    </source>
</evidence>
<dbReference type="Gene3D" id="1.10.8.60">
    <property type="match status" value="1"/>
</dbReference>
<sequence>MLSTIKEYKEEVIETVFEKSHFCFVAIDENGVITYLNNSYCHFLGVTKEESIGKHVTAIIENTRLHVVAETGQEEIADLQYIRGNHMVANRIPVFSNGKSVGAVGTVLYRDKKEWMKMNTHIKNLLLEIEHYRKRLNDDHGATYSLHDIVGSSPQLYDVKGKVKKLAPGDITILLQGESGTGKELFAHSIHQLSERHTAPFIKINCAAIPEGLLETELFGYVPGAFTGAKKEGKQGKFQLADGGTLFLDEIGDMPLDAQVKILRVLQEGEVEQIGSEKSQKVDVRIIAATNQSLETLVEQQRFREDLYYRINVLRLRIPPLRERREDVRILAKYMIHKVSNRTGQRVVDADPDVLQFFQQYDWPGNVREMENVIESAVHLSDSEMITMDDLPDQMQLDGYITNQDMTLKNILEKAELQAVKHALNKTNGDKRKAANLLDIGKSSFYEKVKKYDL</sequence>
<dbReference type="Pfam" id="PF25601">
    <property type="entry name" value="AAA_lid_14"/>
    <property type="match status" value="1"/>
</dbReference>
<evidence type="ECO:0000256" key="1">
    <source>
        <dbReference type="ARBA" id="ARBA00022741"/>
    </source>
</evidence>
<dbReference type="PROSITE" id="PS00675">
    <property type="entry name" value="SIGMA54_INTERACT_1"/>
    <property type="match status" value="1"/>
</dbReference>
<dbReference type="SMART" id="SM00382">
    <property type="entry name" value="AAA"/>
    <property type="match status" value="1"/>
</dbReference>
<dbReference type="CDD" id="cd00009">
    <property type="entry name" value="AAA"/>
    <property type="match status" value="1"/>
</dbReference>
<dbReference type="PRINTS" id="PR01590">
    <property type="entry name" value="HTHFIS"/>
</dbReference>
<proteinExistence type="predicted"/>
<evidence type="ECO:0000256" key="3">
    <source>
        <dbReference type="ARBA" id="ARBA00023015"/>
    </source>
</evidence>
<accession>A0ABP3J388</accession>
<keyword evidence="3" id="KW-0805">Transcription regulation</keyword>
<dbReference type="RefSeq" id="WP_343752340.1">
    <property type="nucleotide sequence ID" value="NZ_BAAADM010000041.1"/>
</dbReference>
<dbReference type="PANTHER" id="PTHR32071:SF57">
    <property type="entry name" value="C4-DICARBOXYLATE TRANSPORT TRANSCRIPTIONAL REGULATORY PROTEIN DCTD"/>
    <property type="match status" value="1"/>
</dbReference>
<keyword evidence="4" id="KW-0804">Transcription</keyword>
<dbReference type="PROSITE" id="PS00676">
    <property type="entry name" value="SIGMA54_INTERACT_2"/>
    <property type="match status" value="1"/>
</dbReference>
<gene>
    <name evidence="7" type="ORF">GCM10008983_16260</name>
</gene>
<dbReference type="InterPro" id="IPR000014">
    <property type="entry name" value="PAS"/>
</dbReference>
<dbReference type="PROSITE" id="PS50045">
    <property type="entry name" value="SIGMA54_INTERACT_4"/>
    <property type="match status" value="1"/>
</dbReference>
<reference evidence="8" key="1">
    <citation type="journal article" date="2019" name="Int. J. Syst. Evol. Microbiol.">
        <title>The Global Catalogue of Microorganisms (GCM) 10K type strain sequencing project: providing services to taxonomists for standard genome sequencing and annotation.</title>
        <authorList>
            <consortium name="The Broad Institute Genomics Platform"/>
            <consortium name="The Broad Institute Genome Sequencing Center for Infectious Disease"/>
            <person name="Wu L."/>
            <person name="Ma J."/>
        </authorList>
    </citation>
    <scope>NUCLEOTIDE SEQUENCE [LARGE SCALE GENOMIC DNA]</scope>
    <source>
        <strain evidence="8">JCM 12149</strain>
    </source>
</reference>
<feature type="domain" description="Sigma-54 factor interaction" evidence="5">
    <location>
        <begin position="149"/>
        <end position="379"/>
    </location>
</feature>
<dbReference type="Pfam" id="PF00158">
    <property type="entry name" value="Sigma54_activat"/>
    <property type="match status" value="1"/>
</dbReference>
<dbReference type="NCBIfam" id="TIGR00229">
    <property type="entry name" value="sensory_box"/>
    <property type="match status" value="1"/>
</dbReference>
<dbReference type="Gene3D" id="1.10.10.60">
    <property type="entry name" value="Homeodomain-like"/>
    <property type="match status" value="1"/>
</dbReference>
<dbReference type="InterPro" id="IPR025943">
    <property type="entry name" value="Sigma_54_int_dom_ATP-bd_2"/>
</dbReference>
<feature type="domain" description="PAS" evidence="6">
    <location>
        <begin position="9"/>
        <end position="61"/>
    </location>
</feature>
<dbReference type="InterPro" id="IPR058031">
    <property type="entry name" value="AAA_lid_NorR"/>
</dbReference>
<dbReference type="Pfam" id="PF02954">
    <property type="entry name" value="HTH_8"/>
    <property type="match status" value="1"/>
</dbReference>
<name>A0ABP3J388_9BACI</name>
<keyword evidence="2" id="KW-0067">ATP-binding</keyword>
<dbReference type="Gene3D" id="3.40.50.300">
    <property type="entry name" value="P-loop containing nucleotide triphosphate hydrolases"/>
    <property type="match status" value="1"/>
</dbReference>
<dbReference type="PANTHER" id="PTHR32071">
    <property type="entry name" value="TRANSCRIPTIONAL REGULATORY PROTEIN"/>
    <property type="match status" value="1"/>
</dbReference>
<comment type="caution">
    <text evidence="7">The sequence shown here is derived from an EMBL/GenBank/DDBJ whole genome shotgun (WGS) entry which is preliminary data.</text>
</comment>
<dbReference type="InterPro" id="IPR025662">
    <property type="entry name" value="Sigma_54_int_dom_ATP-bd_1"/>
</dbReference>
<dbReference type="CDD" id="cd00130">
    <property type="entry name" value="PAS"/>
    <property type="match status" value="1"/>
</dbReference>
<evidence type="ECO:0000259" key="5">
    <source>
        <dbReference type="PROSITE" id="PS50045"/>
    </source>
</evidence>
<dbReference type="InterPro" id="IPR009057">
    <property type="entry name" value="Homeodomain-like_sf"/>
</dbReference>
<dbReference type="Proteomes" id="UP001501459">
    <property type="component" value="Unassembled WGS sequence"/>
</dbReference>
<organism evidence="7 8">
    <name type="scientific">Lentibacillus halophilus</name>
    <dbReference type="NCBI Taxonomy" id="295065"/>
    <lineage>
        <taxon>Bacteria</taxon>
        <taxon>Bacillati</taxon>
        <taxon>Bacillota</taxon>
        <taxon>Bacilli</taxon>
        <taxon>Bacillales</taxon>
        <taxon>Bacillaceae</taxon>
        <taxon>Lentibacillus</taxon>
    </lineage>
</organism>
<dbReference type="InterPro" id="IPR002197">
    <property type="entry name" value="HTH_Fis"/>
</dbReference>
<dbReference type="InterPro" id="IPR035965">
    <property type="entry name" value="PAS-like_dom_sf"/>
</dbReference>
<evidence type="ECO:0000256" key="4">
    <source>
        <dbReference type="ARBA" id="ARBA00023163"/>
    </source>
</evidence>
<dbReference type="PROSITE" id="PS50112">
    <property type="entry name" value="PAS"/>
    <property type="match status" value="1"/>
</dbReference>
<keyword evidence="1" id="KW-0547">Nucleotide-binding</keyword>
<protein>
    <submittedName>
        <fullName evidence="7">Sigma-54-dependent Fis family transcriptional regulator</fullName>
    </submittedName>
</protein>
<dbReference type="EMBL" id="BAAADM010000041">
    <property type="protein sequence ID" value="GAA0440057.1"/>
    <property type="molecule type" value="Genomic_DNA"/>
</dbReference>
<dbReference type="SUPFAM" id="SSF55785">
    <property type="entry name" value="PYP-like sensor domain (PAS domain)"/>
    <property type="match status" value="1"/>
</dbReference>
<keyword evidence="8" id="KW-1185">Reference proteome</keyword>
<dbReference type="InterPro" id="IPR002078">
    <property type="entry name" value="Sigma_54_int"/>
</dbReference>
<dbReference type="InterPro" id="IPR003593">
    <property type="entry name" value="AAA+_ATPase"/>
</dbReference>
<evidence type="ECO:0000259" key="6">
    <source>
        <dbReference type="PROSITE" id="PS50112"/>
    </source>
</evidence>
<evidence type="ECO:0000256" key="2">
    <source>
        <dbReference type="ARBA" id="ARBA00022840"/>
    </source>
</evidence>
<dbReference type="SUPFAM" id="SSF52540">
    <property type="entry name" value="P-loop containing nucleoside triphosphate hydrolases"/>
    <property type="match status" value="1"/>
</dbReference>
<dbReference type="Pfam" id="PF13426">
    <property type="entry name" value="PAS_9"/>
    <property type="match status" value="1"/>
</dbReference>
<dbReference type="SUPFAM" id="SSF46689">
    <property type="entry name" value="Homeodomain-like"/>
    <property type="match status" value="1"/>
</dbReference>
<evidence type="ECO:0000313" key="8">
    <source>
        <dbReference type="Proteomes" id="UP001501459"/>
    </source>
</evidence>
<dbReference type="SMART" id="SM00091">
    <property type="entry name" value="PAS"/>
    <property type="match status" value="1"/>
</dbReference>
<dbReference type="InterPro" id="IPR027417">
    <property type="entry name" value="P-loop_NTPase"/>
</dbReference>